<accession>A0AAU7AUC7</accession>
<keyword evidence="1 2" id="KW-0129">CBS domain</keyword>
<evidence type="ECO:0000313" key="4">
    <source>
        <dbReference type="EMBL" id="XAY05208.1"/>
    </source>
</evidence>
<dbReference type="PROSITE" id="PS51371">
    <property type="entry name" value="CBS"/>
    <property type="match status" value="1"/>
</dbReference>
<sequence length="157" mass="17101">MPRSITEATILRDAPTVTSSRPVSDALQLLIDSRLPAIPVVDESGAFRGIFGEREFIGALFPGYLSQLGSARFLTHSLDDTIDRRSGCVAEPVGTYANTEHVDVDVDAADAQLAEVFLHHRVLIVPVTENRRVVGVVTRTAFFRELATRVVARADDA</sequence>
<dbReference type="InterPro" id="IPR051257">
    <property type="entry name" value="Diverse_CBS-Domain"/>
</dbReference>
<reference evidence="4" key="1">
    <citation type="submission" date="2022-12" db="EMBL/GenBank/DDBJ databases">
        <title>Paraconexibacter alkalitolerans sp. nov. and Baekduia alba sp. nov., isolated from soil and emended description of the genera Paraconexibacter (Chun et al., 2020) and Baekduia (An et al., 2020).</title>
        <authorList>
            <person name="Vieira S."/>
            <person name="Huber K.J."/>
            <person name="Geppert A."/>
            <person name="Wolf J."/>
            <person name="Neumann-Schaal M."/>
            <person name="Muesken M."/>
            <person name="Overmann J."/>
        </authorList>
    </citation>
    <scope>NUCLEOTIDE SEQUENCE</scope>
    <source>
        <strain evidence="4">AEG42_29</strain>
    </source>
</reference>
<evidence type="ECO:0000259" key="3">
    <source>
        <dbReference type="PROSITE" id="PS51371"/>
    </source>
</evidence>
<dbReference type="AlphaFoldDB" id="A0AAU7AUC7"/>
<gene>
    <name evidence="4" type="ORF">DSM112329_02053</name>
</gene>
<proteinExistence type="predicted"/>
<dbReference type="SUPFAM" id="SSF54631">
    <property type="entry name" value="CBS-domain pair"/>
    <property type="match status" value="1"/>
</dbReference>
<dbReference type="RefSeq" id="WP_354701725.1">
    <property type="nucleotide sequence ID" value="NZ_CP114014.1"/>
</dbReference>
<dbReference type="KEGG" id="parq:DSM112329_02053"/>
<dbReference type="InterPro" id="IPR046342">
    <property type="entry name" value="CBS_dom_sf"/>
</dbReference>
<dbReference type="PANTHER" id="PTHR43080">
    <property type="entry name" value="CBS DOMAIN-CONTAINING PROTEIN CBSX3, MITOCHONDRIAL"/>
    <property type="match status" value="1"/>
</dbReference>
<feature type="domain" description="CBS" evidence="3">
    <location>
        <begin position="10"/>
        <end position="68"/>
    </location>
</feature>
<dbReference type="InterPro" id="IPR000644">
    <property type="entry name" value="CBS_dom"/>
</dbReference>
<dbReference type="PANTHER" id="PTHR43080:SF2">
    <property type="entry name" value="CBS DOMAIN-CONTAINING PROTEIN"/>
    <property type="match status" value="1"/>
</dbReference>
<organism evidence="4">
    <name type="scientific">Paraconexibacter sp. AEG42_29</name>
    <dbReference type="NCBI Taxonomy" id="2997339"/>
    <lineage>
        <taxon>Bacteria</taxon>
        <taxon>Bacillati</taxon>
        <taxon>Actinomycetota</taxon>
        <taxon>Thermoleophilia</taxon>
        <taxon>Solirubrobacterales</taxon>
        <taxon>Paraconexibacteraceae</taxon>
        <taxon>Paraconexibacter</taxon>
    </lineage>
</organism>
<evidence type="ECO:0000256" key="1">
    <source>
        <dbReference type="ARBA" id="ARBA00023122"/>
    </source>
</evidence>
<dbReference type="EMBL" id="CP114014">
    <property type="protein sequence ID" value="XAY05208.1"/>
    <property type="molecule type" value="Genomic_DNA"/>
</dbReference>
<protein>
    <recommendedName>
        <fullName evidence="3">CBS domain-containing protein</fullName>
    </recommendedName>
</protein>
<name>A0AAU7AUC7_9ACTN</name>
<evidence type="ECO:0000256" key="2">
    <source>
        <dbReference type="PROSITE-ProRule" id="PRU00703"/>
    </source>
</evidence>
<dbReference type="Gene3D" id="3.10.580.10">
    <property type="entry name" value="CBS-domain"/>
    <property type="match status" value="1"/>
</dbReference>
<dbReference type="Pfam" id="PF00571">
    <property type="entry name" value="CBS"/>
    <property type="match status" value="2"/>
</dbReference>